<dbReference type="EMBL" id="PYUC01000018">
    <property type="protein sequence ID" value="PTB17473.1"/>
    <property type="molecule type" value="Genomic_DNA"/>
</dbReference>
<evidence type="ECO:0000313" key="2">
    <source>
        <dbReference type="Proteomes" id="UP000240638"/>
    </source>
</evidence>
<gene>
    <name evidence="1" type="ORF">C9I57_27685</name>
</gene>
<organism evidence="1 2">
    <name type="scientific">Trinickia symbiotica</name>
    <dbReference type="NCBI Taxonomy" id="863227"/>
    <lineage>
        <taxon>Bacteria</taxon>
        <taxon>Pseudomonadati</taxon>
        <taxon>Pseudomonadota</taxon>
        <taxon>Betaproteobacteria</taxon>
        <taxon>Burkholderiales</taxon>
        <taxon>Burkholderiaceae</taxon>
        <taxon>Trinickia</taxon>
    </lineage>
</organism>
<name>A0A2T3XLV0_9BURK</name>
<accession>A0A2T3XLV0</accession>
<sequence>MHRGGFELRRAHRLFDPNWYVGRYGDVVKSGLHPLVHYLKIGRTQGRSATPEPRIFEAAKRMVAEAQTIEQDVLLNARLCEPEFLTVVRSGLGGSGLRAWQAIFDALPHAFDYIVFAPWLVRGEADVTVVNIVRAAIETYGAGSTLLVLPDCDVTQALDWLPSGVRVLCFSHFEPSLTHAERVQVVVSLVYAMRPKALINVNSAACWDAIATKGGALSHITRLFACLFCSDYGSDGRPGGYADRYLRDTLTHLTRVYSDNATFVHQLIRGYGIPSCWHAKFAVFHQPPLNQPTVKYERGPHRGRNVLWAGRF</sequence>
<dbReference type="Proteomes" id="UP000240638">
    <property type="component" value="Unassembled WGS sequence"/>
</dbReference>
<dbReference type="AlphaFoldDB" id="A0A2T3XLV0"/>
<evidence type="ECO:0000313" key="1">
    <source>
        <dbReference type="EMBL" id="PTB17473.1"/>
    </source>
</evidence>
<protein>
    <submittedName>
        <fullName evidence="1">Uncharacterized protein</fullName>
    </submittedName>
</protein>
<proteinExistence type="predicted"/>
<comment type="caution">
    <text evidence="1">The sequence shown here is derived from an EMBL/GenBank/DDBJ whole genome shotgun (WGS) entry which is preliminary data.</text>
</comment>
<reference evidence="1 2" key="1">
    <citation type="submission" date="2018-03" db="EMBL/GenBank/DDBJ databases">
        <title>Whole genome analyses suggest that Burkholderia sensu lato contains two further novel genera in the rhizoxinica-symbiotica group Mycetohabitans gen. nov., and Trinickia gen. nov.: implications for the evolution of diazotrophy and nodulation in the Burkholderiaceae.</title>
        <authorList>
            <person name="Estrada De Los Santos P."/>
            <person name="Palmer M."/>
            <person name="Chavez-Ramirez B."/>
            <person name="Steenkamp E.T."/>
            <person name="Hirsch A.M."/>
            <person name="Manyaka P."/>
            <person name="Maluk M."/>
            <person name="Lafos M."/>
            <person name="Crook M."/>
            <person name="Gross E."/>
            <person name="Simon M.F."/>
            <person name="Bueno Dos Reis Junior F."/>
            <person name="Poole P.S."/>
            <person name="Venter S.N."/>
            <person name="James E.K."/>
        </authorList>
    </citation>
    <scope>NUCLEOTIDE SEQUENCE [LARGE SCALE GENOMIC DNA]</scope>
    <source>
        <strain evidence="1 2">JPY-366</strain>
    </source>
</reference>